<evidence type="ECO:0000256" key="7">
    <source>
        <dbReference type="ARBA" id="ARBA00023163"/>
    </source>
</evidence>
<feature type="modified residue" description="4-aspartylphosphate" evidence="8">
    <location>
        <position position="55"/>
    </location>
</feature>
<evidence type="ECO:0000256" key="4">
    <source>
        <dbReference type="ARBA" id="ARBA00023012"/>
    </source>
</evidence>
<evidence type="ECO:0000313" key="12">
    <source>
        <dbReference type="Proteomes" id="UP000186058"/>
    </source>
</evidence>
<dbReference type="Gene3D" id="1.10.10.60">
    <property type="entry name" value="Homeodomain-like"/>
    <property type="match status" value="2"/>
</dbReference>
<keyword evidence="2" id="KW-0963">Cytoplasm</keyword>
<comment type="caution">
    <text evidence="11">The sequence shown here is derived from an EMBL/GenBank/DDBJ whole genome shotgun (WGS) entry which is preliminary data.</text>
</comment>
<keyword evidence="5" id="KW-0805">Transcription regulation</keyword>
<keyword evidence="4" id="KW-0902">Two-component regulatory system</keyword>
<dbReference type="Pfam" id="PF00072">
    <property type="entry name" value="Response_reg"/>
    <property type="match status" value="1"/>
</dbReference>
<feature type="domain" description="HTH araC/xylS-type" evidence="9">
    <location>
        <begin position="265"/>
        <end position="362"/>
    </location>
</feature>
<protein>
    <recommendedName>
        <fullName evidence="13">DNA-binding response regulator</fullName>
    </recommendedName>
</protein>
<dbReference type="PANTHER" id="PTHR42713:SF3">
    <property type="entry name" value="TRANSCRIPTIONAL REGULATORY PROTEIN HPTR"/>
    <property type="match status" value="1"/>
</dbReference>
<organism evidence="11 12">
    <name type="scientific">Paenibacillus helianthi</name>
    <dbReference type="NCBI Taxonomy" id="1349432"/>
    <lineage>
        <taxon>Bacteria</taxon>
        <taxon>Bacillati</taxon>
        <taxon>Bacillota</taxon>
        <taxon>Bacilli</taxon>
        <taxon>Bacillales</taxon>
        <taxon>Paenibacillaceae</taxon>
        <taxon>Paenibacillus</taxon>
    </lineage>
</organism>
<dbReference type="SMART" id="SM00448">
    <property type="entry name" value="REC"/>
    <property type="match status" value="1"/>
</dbReference>
<dbReference type="SUPFAM" id="SSF52172">
    <property type="entry name" value="CheY-like"/>
    <property type="match status" value="1"/>
</dbReference>
<dbReference type="PROSITE" id="PS50110">
    <property type="entry name" value="RESPONSE_REGULATORY"/>
    <property type="match status" value="1"/>
</dbReference>
<dbReference type="SMART" id="SM00342">
    <property type="entry name" value="HTH_ARAC"/>
    <property type="match status" value="1"/>
</dbReference>
<dbReference type="Pfam" id="PF12833">
    <property type="entry name" value="HTH_18"/>
    <property type="match status" value="1"/>
</dbReference>
<dbReference type="PROSITE" id="PS00041">
    <property type="entry name" value="HTH_ARAC_FAMILY_1"/>
    <property type="match status" value="1"/>
</dbReference>
<keyword evidence="6" id="KW-0238">DNA-binding</keyword>
<evidence type="ECO:0000259" key="10">
    <source>
        <dbReference type="PROSITE" id="PS50110"/>
    </source>
</evidence>
<comment type="subcellular location">
    <subcellularLocation>
        <location evidence="1">Cytoplasm</location>
    </subcellularLocation>
</comment>
<evidence type="ECO:0000259" key="9">
    <source>
        <dbReference type="PROSITE" id="PS01124"/>
    </source>
</evidence>
<dbReference type="PROSITE" id="PS01124">
    <property type="entry name" value="HTH_ARAC_FAMILY_2"/>
    <property type="match status" value="1"/>
</dbReference>
<evidence type="ECO:0000256" key="8">
    <source>
        <dbReference type="PROSITE-ProRule" id="PRU00169"/>
    </source>
</evidence>
<feature type="domain" description="Response regulatory" evidence="10">
    <location>
        <begin position="3"/>
        <end position="120"/>
    </location>
</feature>
<evidence type="ECO:0000256" key="1">
    <source>
        <dbReference type="ARBA" id="ARBA00004496"/>
    </source>
</evidence>
<dbReference type="InterPro" id="IPR018062">
    <property type="entry name" value="HTH_AraC-typ_CS"/>
</dbReference>
<keyword evidence="3 8" id="KW-0597">Phosphoprotein</keyword>
<dbReference type="InterPro" id="IPR001789">
    <property type="entry name" value="Sig_transdc_resp-reg_receiver"/>
</dbReference>
<evidence type="ECO:0000256" key="5">
    <source>
        <dbReference type="ARBA" id="ARBA00023015"/>
    </source>
</evidence>
<dbReference type="InterPro" id="IPR018060">
    <property type="entry name" value="HTH_AraC"/>
</dbReference>
<evidence type="ECO:0000256" key="6">
    <source>
        <dbReference type="ARBA" id="ARBA00023125"/>
    </source>
</evidence>
<name>A0ABX3EJB5_9BACL</name>
<sequence length="362" mass="41667">MYNVLIMDDEPWSRQVVKSLGEWDRLGLKIVGEAEDGYQGVQFIAETMPHIVITDMRMPGLEGVELLQTIHDQFPSIKILVMSGYDDFVYLKQAIQSRAINYMLKPIHPEELNASLSQCVEQLNTEMMSGMNVAPTIAFQLEAAIQDRYLSYRKLIYGHLLDLNSRAIEHAFTQLAQYLSQSLQDEAARRKMPIKLAYDFITILEELLAKDEFQLAELVMDVEEYRERIRQSSLLDAAKELSNLYTAVITIVQDIRQTRTRLNIDEVKAYVHKYYQDSISLETIAKIFAISKEHLSRAYKAGTGENISDAILRLRMEKARDLIVKEGVSIKRASEMTGYSDIAYFYRVFKKHYGMPPGNLRK</sequence>
<dbReference type="CDD" id="cd17536">
    <property type="entry name" value="REC_YesN-like"/>
    <property type="match status" value="1"/>
</dbReference>
<dbReference type="PANTHER" id="PTHR42713">
    <property type="entry name" value="HISTIDINE KINASE-RELATED"/>
    <property type="match status" value="1"/>
</dbReference>
<gene>
    <name evidence="11" type="ORF">A3844_23790</name>
</gene>
<dbReference type="Proteomes" id="UP000186058">
    <property type="component" value="Unassembled WGS sequence"/>
</dbReference>
<dbReference type="SUPFAM" id="SSF46689">
    <property type="entry name" value="Homeodomain-like"/>
    <property type="match status" value="1"/>
</dbReference>
<evidence type="ECO:0000256" key="2">
    <source>
        <dbReference type="ARBA" id="ARBA00022490"/>
    </source>
</evidence>
<dbReference type="InterPro" id="IPR011006">
    <property type="entry name" value="CheY-like_superfamily"/>
</dbReference>
<evidence type="ECO:0000256" key="3">
    <source>
        <dbReference type="ARBA" id="ARBA00022553"/>
    </source>
</evidence>
<dbReference type="RefSeq" id="WP_074108726.1">
    <property type="nucleotide sequence ID" value="NZ_LVWI01000068.1"/>
</dbReference>
<keyword evidence="7" id="KW-0804">Transcription</keyword>
<accession>A0ABX3EJB5</accession>
<evidence type="ECO:0000313" key="11">
    <source>
        <dbReference type="EMBL" id="OKP82718.1"/>
    </source>
</evidence>
<keyword evidence="12" id="KW-1185">Reference proteome</keyword>
<proteinExistence type="predicted"/>
<dbReference type="InterPro" id="IPR009057">
    <property type="entry name" value="Homeodomain-like_sf"/>
</dbReference>
<dbReference type="EMBL" id="LVWI01000068">
    <property type="protein sequence ID" value="OKP82718.1"/>
    <property type="molecule type" value="Genomic_DNA"/>
</dbReference>
<dbReference type="InterPro" id="IPR051552">
    <property type="entry name" value="HptR"/>
</dbReference>
<dbReference type="Gene3D" id="3.40.50.2300">
    <property type="match status" value="1"/>
</dbReference>
<reference evidence="11 12" key="1">
    <citation type="submission" date="2016-03" db="EMBL/GenBank/DDBJ databases">
        <authorList>
            <person name="Sant'Anna F.H."/>
            <person name="Ambrosini A."/>
            <person name="Souza R."/>
            <person name="Bach E."/>
            <person name="Fernandes G."/>
            <person name="Balsanelli E."/>
            <person name="Baura V.A."/>
            <person name="Souza E.M."/>
            <person name="Passaglia L."/>
        </authorList>
    </citation>
    <scope>NUCLEOTIDE SEQUENCE [LARGE SCALE GENOMIC DNA]</scope>
    <source>
        <strain evidence="11 12">P26E</strain>
    </source>
</reference>
<evidence type="ECO:0008006" key="13">
    <source>
        <dbReference type="Google" id="ProtNLM"/>
    </source>
</evidence>